<dbReference type="GeneID" id="101257974"/>
<dbReference type="Gramene" id="Solyc06g069800.2.1">
    <property type="protein sequence ID" value="Solyc06g069800.2.1"/>
    <property type="gene ID" value="Solyc06g069800.2"/>
</dbReference>
<reference evidence="1" key="1">
    <citation type="journal article" date="2012" name="Nature">
        <title>The tomato genome sequence provides insights into fleshy fruit evolution.</title>
        <authorList>
            <consortium name="Tomato Genome Consortium"/>
        </authorList>
    </citation>
    <scope>NUCLEOTIDE SEQUENCE [LARGE SCALE GENOMIC DNA]</scope>
    <source>
        <strain evidence="1">cv. Heinz 1706</strain>
    </source>
</reference>
<dbReference type="InterPro" id="IPR007750">
    <property type="entry name" value="DUF674"/>
</dbReference>
<dbReference type="EnsemblPlants" id="Solyc06g069800.2.1">
    <property type="protein sequence ID" value="Solyc06g069800.2.1"/>
    <property type="gene ID" value="Solyc06g069800.2"/>
</dbReference>
<gene>
    <name evidence="1" type="primary">LOC101257974</name>
</gene>
<evidence type="ECO:0000313" key="2">
    <source>
        <dbReference type="Proteomes" id="UP000004994"/>
    </source>
</evidence>
<dbReference type="Pfam" id="PF05056">
    <property type="entry name" value="DUF674"/>
    <property type="match status" value="1"/>
</dbReference>
<dbReference type="PANTHER" id="PTHR33103">
    <property type="entry name" value="OS01G0153900 PROTEIN"/>
    <property type="match status" value="1"/>
</dbReference>
<organism evidence="1">
    <name type="scientific">Solanum lycopersicum</name>
    <name type="common">Tomato</name>
    <name type="synonym">Lycopersicon esculentum</name>
    <dbReference type="NCBI Taxonomy" id="4081"/>
    <lineage>
        <taxon>Eukaryota</taxon>
        <taxon>Viridiplantae</taxon>
        <taxon>Streptophyta</taxon>
        <taxon>Embryophyta</taxon>
        <taxon>Tracheophyta</taxon>
        <taxon>Spermatophyta</taxon>
        <taxon>Magnoliopsida</taxon>
        <taxon>eudicotyledons</taxon>
        <taxon>Gunneridae</taxon>
        <taxon>Pentapetalae</taxon>
        <taxon>asterids</taxon>
        <taxon>lamiids</taxon>
        <taxon>Solanales</taxon>
        <taxon>Solanaceae</taxon>
        <taxon>Solanoideae</taxon>
        <taxon>Solaneae</taxon>
        <taxon>Solanum</taxon>
        <taxon>Solanum subgen. Lycopersicon</taxon>
    </lineage>
</organism>
<proteinExistence type="predicted"/>
<dbReference type="PANTHER" id="PTHR33103:SF19">
    <property type="entry name" value="OS09G0544700 PROTEIN"/>
    <property type="match status" value="1"/>
</dbReference>
<dbReference type="Proteomes" id="UP000004994">
    <property type="component" value="Chromosome 6"/>
</dbReference>
<dbReference type="OrthoDB" id="2014278at2759"/>
<dbReference type="PaxDb" id="4081-Solyc06g069800.1.1"/>
<dbReference type="InParanoid" id="A0A3Q7GXR6"/>
<evidence type="ECO:0000313" key="1">
    <source>
        <dbReference type="EnsemblPlants" id="Solyc06g069800.2.1"/>
    </source>
</evidence>
<evidence type="ECO:0008006" key="3">
    <source>
        <dbReference type="Google" id="ProtNLM"/>
    </source>
</evidence>
<dbReference type="OMA" id="TVMPMSA"/>
<dbReference type="AlphaFoldDB" id="A0A3Q7GXR6"/>
<protein>
    <recommendedName>
        <fullName evidence="3">DUF674 domain-containing protein</fullName>
    </recommendedName>
</protein>
<dbReference type="RefSeq" id="XP_010322567.1">
    <property type="nucleotide sequence ID" value="XM_010324265.4"/>
</dbReference>
<keyword evidence="2" id="KW-1185">Reference proteome</keyword>
<name>A0A3Q7GXR6_SOLLC</name>
<accession>A0A3Q7GXR6</accession>
<sequence length="229" mass="25055">MTTQLSMKLLIDTKAKKILFAEAEKSCVDFLFLILSLPVATVIKLLKKKGMNHGCLPKLYDSVENLSDTYIHSKDSLLKPKSSVIGIASIPFLSIDDVPTTHKTFYGCSNYCHNTFSDCPSAKCTVCNCLMSRSLTYVAPPIASGAVASTSGFVKDVVTYMVMDDLVIKPMSTISSITLLNKFNVKDVGVLQEEVVHFGMEEALKLLKASFESKTVLTSVFMSAIKLSK</sequence>
<reference evidence="1" key="2">
    <citation type="submission" date="2019-01" db="UniProtKB">
        <authorList>
            <consortium name="EnsemblPlants"/>
        </authorList>
    </citation>
    <scope>IDENTIFICATION</scope>
    <source>
        <strain evidence="1">cv. Heinz 1706</strain>
    </source>
</reference>
<dbReference type="KEGG" id="sly:101257974"/>